<gene>
    <name evidence="4" type="ORF">AAFC00_000370</name>
</gene>
<dbReference type="PANTHER" id="PTHR46118">
    <property type="entry name" value="PROTEIN ABHD11"/>
    <property type="match status" value="1"/>
</dbReference>
<sequence length="307" mass="34673">MFAHRAKALQSRLASSPLSYRQSLRQFSSSPVSSKLTLAYDYYEAERPSPDSATNAPIIFMHGLFGSKKNNRSMSKVFARELNRSVYAIDLRNHGESPHDPRHDYTALAEDVEHFIQDHEIKNSALIGHSMGAKTAMVVALRAKTPISTLISVDNAPVDAALKSDFAKYIRAMRAIEAAGVKKQTEADAIMATYESNLPIRQFLLTNLQRSKEDGMQRFRVPVEYLANALDNMADFPFKDPDEARWSGPTLFVRGTQSHYVPDETLPIIGRFFPRFQVKDIDCGHWVVSEKPEEFRKAVVEFMQDAE</sequence>
<proteinExistence type="inferred from homology"/>
<dbReference type="PANTHER" id="PTHR46118:SF4">
    <property type="entry name" value="PROTEIN ABHD11"/>
    <property type="match status" value="1"/>
</dbReference>
<dbReference type="Pfam" id="PF00561">
    <property type="entry name" value="Abhydrolase_1"/>
    <property type="match status" value="1"/>
</dbReference>
<protein>
    <recommendedName>
        <fullName evidence="3">AB hydrolase-1 domain-containing protein</fullName>
    </recommendedName>
</protein>
<evidence type="ECO:0000259" key="3">
    <source>
        <dbReference type="Pfam" id="PF00561"/>
    </source>
</evidence>
<dbReference type="Gene3D" id="3.40.50.1820">
    <property type="entry name" value="alpha/beta hydrolase"/>
    <property type="match status" value="1"/>
</dbReference>
<keyword evidence="2" id="KW-0378">Hydrolase</keyword>
<name>A0ABR3PCR0_9PEZI</name>
<comment type="caution">
    <text evidence="4">The sequence shown here is derived from an EMBL/GenBank/DDBJ whole genome shotgun (WGS) entry which is preliminary data.</text>
</comment>
<feature type="domain" description="AB hydrolase-1" evidence="3">
    <location>
        <begin position="57"/>
        <end position="292"/>
    </location>
</feature>
<evidence type="ECO:0000313" key="5">
    <source>
        <dbReference type="Proteomes" id="UP001562354"/>
    </source>
</evidence>
<organism evidence="4 5">
    <name type="scientific">Neodothiora populina</name>
    <dbReference type="NCBI Taxonomy" id="2781224"/>
    <lineage>
        <taxon>Eukaryota</taxon>
        <taxon>Fungi</taxon>
        <taxon>Dikarya</taxon>
        <taxon>Ascomycota</taxon>
        <taxon>Pezizomycotina</taxon>
        <taxon>Dothideomycetes</taxon>
        <taxon>Dothideomycetidae</taxon>
        <taxon>Dothideales</taxon>
        <taxon>Dothioraceae</taxon>
        <taxon>Neodothiora</taxon>
    </lineage>
</organism>
<dbReference type="EMBL" id="JBFMKM010000009">
    <property type="protein sequence ID" value="KAL1303916.1"/>
    <property type="molecule type" value="Genomic_DNA"/>
</dbReference>
<evidence type="ECO:0000256" key="2">
    <source>
        <dbReference type="ARBA" id="ARBA00022801"/>
    </source>
</evidence>
<dbReference type="InterPro" id="IPR000073">
    <property type="entry name" value="AB_hydrolase_1"/>
</dbReference>
<comment type="similarity">
    <text evidence="1">Belongs to the AB hydrolase superfamily.</text>
</comment>
<dbReference type="GeneID" id="95974073"/>
<dbReference type="RefSeq" id="XP_069200191.1">
    <property type="nucleotide sequence ID" value="XM_069343377.1"/>
</dbReference>
<keyword evidence="5" id="KW-1185">Reference proteome</keyword>
<accession>A0ABR3PCR0</accession>
<evidence type="ECO:0000313" key="4">
    <source>
        <dbReference type="EMBL" id="KAL1303916.1"/>
    </source>
</evidence>
<reference evidence="4 5" key="1">
    <citation type="submission" date="2024-07" db="EMBL/GenBank/DDBJ databases">
        <title>Draft sequence of the Neodothiora populina.</title>
        <authorList>
            <person name="Drown D.D."/>
            <person name="Schuette U.S."/>
            <person name="Buechlein A.B."/>
            <person name="Rusch D.R."/>
            <person name="Winton L.W."/>
            <person name="Adams G.A."/>
        </authorList>
    </citation>
    <scope>NUCLEOTIDE SEQUENCE [LARGE SCALE GENOMIC DNA]</scope>
    <source>
        <strain evidence="4 5">CPC 39397</strain>
    </source>
</reference>
<dbReference type="InterPro" id="IPR029058">
    <property type="entry name" value="AB_hydrolase_fold"/>
</dbReference>
<dbReference type="SUPFAM" id="SSF53474">
    <property type="entry name" value="alpha/beta-Hydrolases"/>
    <property type="match status" value="1"/>
</dbReference>
<evidence type="ECO:0000256" key="1">
    <source>
        <dbReference type="ARBA" id="ARBA00008645"/>
    </source>
</evidence>
<dbReference type="Proteomes" id="UP001562354">
    <property type="component" value="Unassembled WGS sequence"/>
</dbReference>